<accession>A0AAV4SK54</accession>
<comment type="caution">
    <text evidence="1">The sequence shown here is derived from an EMBL/GenBank/DDBJ whole genome shotgun (WGS) entry which is preliminary data.</text>
</comment>
<dbReference type="EMBL" id="BPLR01009657">
    <property type="protein sequence ID" value="GIY33571.1"/>
    <property type="molecule type" value="Genomic_DNA"/>
</dbReference>
<keyword evidence="2" id="KW-1185">Reference proteome</keyword>
<proteinExistence type="predicted"/>
<dbReference type="Proteomes" id="UP001054945">
    <property type="component" value="Unassembled WGS sequence"/>
</dbReference>
<dbReference type="AlphaFoldDB" id="A0AAV4SK54"/>
<evidence type="ECO:0000313" key="2">
    <source>
        <dbReference type="Proteomes" id="UP001054945"/>
    </source>
</evidence>
<evidence type="ECO:0000313" key="1">
    <source>
        <dbReference type="EMBL" id="GIY33571.1"/>
    </source>
</evidence>
<gene>
    <name evidence="1" type="ORF">CEXT_322361</name>
</gene>
<reference evidence="1 2" key="1">
    <citation type="submission" date="2021-06" db="EMBL/GenBank/DDBJ databases">
        <title>Caerostris extrusa draft genome.</title>
        <authorList>
            <person name="Kono N."/>
            <person name="Arakawa K."/>
        </authorList>
    </citation>
    <scope>NUCLEOTIDE SEQUENCE [LARGE SCALE GENOMIC DNA]</scope>
</reference>
<sequence>MDLDVLMGERTQPAIGGNSRRGTLSLLQARAPTACRFRRALRGNLSIKYISGRKWMGDAVGNPVSMTTRGRRRGGRHEFCVCRPLGMQMTWEPKKRITAWERMKERGRGFRKESSEYGDKDEEDDMLYNKLIIRDNCEQTKSLVPTQLGQSIPKRNIHATRLCFAYGGIRKVCHMKNLQHFLQSINAERGEQTNNPFESTIEREMSKIFVT</sequence>
<name>A0AAV4SK54_CAEEX</name>
<protein>
    <submittedName>
        <fullName evidence="1">Uncharacterized protein</fullName>
    </submittedName>
</protein>
<organism evidence="1 2">
    <name type="scientific">Caerostris extrusa</name>
    <name type="common">Bark spider</name>
    <name type="synonym">Caerostris bankana</name>
    <dbReference type="NCBI Taxonomy" id="172846"/>
    <lineage>
        <taxon>Eukaryota</taxon>
        <taxon>Metazoa</taxon>
        <taxon>Ecdysozoa</taxon>
        <taxon>Arthropoda</taxon>
        <taxon>Chelicerata</taxon>
        <taxon>Arachnida</taxon>
        <taxon>Araneae</taxon>
        <taxon>Araneomorphae</taxon>
        <taxon>Entelegynae</taxon>
        <taxon>Araneoidea</taxon>
        <taxon>Araneidae</taxon>
        <taxon>Caerostris</taxon>
    </lineage>
</organism>